<evidence type="ECO:0000313" key="8">
    <source>
        <dbReference type="EMBL" id="GAG06847.1"/>
    </source>
</evidence>
<evidence type="ECO:0000256" key="2">
    <source>
        <dbReference type="ARBA" id="ARBA00022695"/>
    </source>
</evidence>
<dbReference type="PROSITE" id="PS50173">
    <property type="entry name" value="UMUC"/>
    <property type="match status" value="1"/>
</dbReference>
<dbReference type="GO" id="GO:0046872">
    <property type="term" value="F:metal ion binding"/>
    <property type="evidence" value="ECO:0007669"/>
    <property type="project" value="UniProtKB-KW"/>
</dbReference>
<dbReference type="PANTHER" id="PTHR11076">
    <property type="entry name" value="DNA REPAIR POLYMERASE UMUC / TRANSFERASE FAMILY MEMBER"/>
    <property type="match status" value="1"/>
</dbReference>
<evidence type="ECO:0000256" key="3">
    <source>
        <dbReference type="ARBA" id="ARBA00022723"/>
    </source>
</evidence>
<comment type="caution">
    <text evidence="8">The sequence shown here is derived from an EMBL/GenBank/DDBJ whole genome shotgun (WGS) entry which is preliminary data.</text>
</comment>
<dbReference type="GO" id="GO:0042276">
    <property type="term" value="P:error-prone translesion synthesis"/>
    <property type="evidence" value="ECO:0007669"/>
    <property type="project" value="TreeGrafter"/>
</dbReference>
<dbReference type="GO" id="GO:0009432">
    <property type="term" value="P:SOS response"/>
    <property type="evidence" value="ECO:0007669"/>
    <property type="project" value="TreeGrafter"/>
</dbReference>
<dbReference type="InterPro" id="IPR001126">
    <property type="entry name" value="UmuC"/>
</dbReference>
<keyword evidence="3" id="KW-0479">Metal-binding</keyword>
<keyword evidence="6" id="KW-0234">DNA repair</keyword>
<proteinExistence type="predicted"/>
<keyword evidence="5" id="KW-0460">Magnesium</keyword>
<dbReference type="GO" id="GO:0006281">
    <property type="term" value="P:DNA repair"/>
    <property type="evidence" value="ECO:0007669"/>
    <property type="project" value="UniProtKB-KW"/>
</dbReference>
<feature type="domain" description="UmuC" evidence="7">
    <location>
        <begin position="21"/>
        <end position="205"/>
    </location>
</feature>
<keyword evidence="2" id="KW-0548">Nucleotidyltransferase</keyword>
<reference evidence="8" key="1">
    <citation type="journal article" date="2014" name="Front. Microbiol.">
        <title>High frequency of phylogenetically diverse reductive dehalogenase-homologous genes in deep subseafloor sedimentary metagenomes.</title>
        <authorList>
            <person name="Kawai M."/>
            <person name="Futagami T."/>
            <person name="Toyoda A."/>
            <person name="Takaki Y."/>
            <person name="Nishi S."/>
            <person name="Hori S."/>
            <person name="Arai W."/>
            <person name="Tsubouchi T."/>
            <person name="Morono Y."/>
            <person name="Uchiyama I."/>
            <person name="Ito T."/>
            <person name="Fujiyama A."/>
            <person name="Inagaki F."/>
            <person name="Takami H."/>
        </authorList>
    </citation>
    <scope>NUCLEOTIDE SEQUENCE</scope>
    <source>
        <strain evidence="8">Expedition CK06-06</strain>
    </source>
</reference>
<evidence type="ECO:0000256" key="1">
    <source>
        <dbReference type="ARBA" id="ARBA00022679"/>
    </source>
</evidence>
<keyword evidence="4" id="KW-0227">DNA damage</keyword>
<dbReference type="PANTHER" id="PTHR11076:SF33">
    <property type="entry name" value="DNA POLYMERASE KAPPA"/>
    <property type="match status" value="1"/>
</dbReference>
<evidence type="ECO:0000256" key="6">
    <source>
        <dbReference type="ARBA" id="ARBA00023204"/>
    </source>
</evidence>
<feature type="non-terminal residue" evidence="8">
    <location>
        <position position="215"/>
    </location>
</feature>
<dbReference type="Gene3D" id="3.40.1170.60">
    <property type="match status" value="1"/>
</dbReference>
<dbReference type="Pfam" id="PF00817">
    <property type="entry name" value="IMS"/>
    <property type="match status" value="1"/>
</dbReference>
<dbReference type="SUPFAM" id="SSF56672">
    <property type="entry name" value="DNA/RNA polymerases"/>
    <property type="match status" value="1"/>
</dbReference>
<dbReference type="InterPro" id="IPR043128">
    <property type="entry name" value="Rev_trsase/Diguanyl_cyclase"/>
</dbReference>
<dbReference type="Gene3D" id="3.30.70.270">
    <property type="match status" value="1"/>
</dbReference>
<organism evidence="8">
    <name type="scientific">marine sediment metagenome</name>
    <dbReference type="NCBI Taxonomy" id="412755"/>
    <lineage>
        <taxon>unclassified sequences</taxon>
        <taxon>metagenomes</taxon>
        <taxon>ecological metagenomes</taxon>
    </lineage>
</organism>
<dbReference type="GO" id="GO:0003887">
    <property type="term" value="F:DNA-directed DNA polymerase activity"/>
    <property type="evidence" value="ECO:0007669"/>
    <property type="project" value="InterPro"/>
</dbReference>
<dbReference type="FunFam" id="3.40.1170.60:FF:000003">
    <property type="entry name" value="DNA polymerase eta"/>
    <property type="match status" value="1"/>
</dbReference>
<evidence type="ECO:0000259" key="7">
    <source>
        <dbReference type="PROSITE" id="PS50173"/>
    </source>
</evidence>
<keyword evidence="1" id="KW-0808">Transferase</keyword>
<protein>
    <recommendedName>
        <fullName evidence="7">UmuC domain-containing protein</fullName>
    </recommendedName>
</protein>
<dbReference type="GO" id="GO:0005829">
    <property type="term" value="C:cytosol"/>
    <property type="evidence" value="ECO:0007669"/>
    <property type="project" value="TreeGrafter"/>
</dbReference>
<evidence type="ECO:0000256" key="5">
    <source>
        <dbReference type="ARBA" id="ARBA00022842"/>
    </source>
</evidence>
<dbReference type="CDD" id="cd03586">
    <property type="entry name" value="PolY_Pol_IV_kappa"/>
    <property type="match status" value="1"/>
</dbReference>
<dbReference type="InterPro" id="IPR043502">
    <property type="entry name" value="DNA/RNA_pol_sf"/>
</dbReference>
<gene>
    <name evidence="8" type="ORF">S01H1_46300</name>
</gene>
<accession>X0V637</accession>
<dbReference type="InterPro" id="IPR022880">
    <property type="entry name" value="DNApol_IV"/>
</dbReference>
<dbReference type="EMBL" id="BARS01029644">
    <property type="protein sequence ID" value="GAG06847.1"/>
    <property type="molecule type" value="Genomic_DNA"/>
</dbReference>
<dbReference type="AlphaFoldDB" id="X0V637"/>
<dbReference type="InterPro" id="IPR050116">
    <property type="entry name" value="DNA_polymerase-Y"/>
</dbReference>
<name>X0V637_9ZZZZ</name>
<sequence>MVFLQLPKVTKKTQQREGQFLYHLDLDCFFAAVEIREDPELAGKPVAVGGNRETRHGVITSCNYIARKFGLHAGMPINKALDLCPDLICTGRHHSLYRDVSDNIMSILSSYTDEIRVASIDEAYLNLTSEVENEYGGDPLPLAKQMKTEIYEAEQINSSIGIGPNTTIAKIATGEAKPDGIKFVPPDTIIEFLTPLSVRKMSGIGPKTTESLKRR</sequence>
<evidence type="ECO:0000256" key="4">
    <source>
        <dbReference type="ARBA" id="ARBA00022763"/>
    </source>
</evidence>